<accession>A0A9N9RKW1</accession>
<dbReference type="GO" id="GO:0030054">
    <property type="term" value="C:cell junction"/>
    <property type="evidence" value="ECO:0007669"/>
    <property type="project" value="TreeGrafter"/>
</dbReference>
<feature type="region of interest" description="Disordered" evidence="2">
    <location>
        <begin position="175"/>
        <end position="220"/>
    </location>
</feature>
<dbReference type="InterPro" id="IPR039045">
    <property type="entry name" value="SCHIP_1"/>
</dbReference>
<evidence type="ECO:0000256" key="2">
    <source>
        <dbReference type="SAM" id="MobiDB-lite"/>
    </source>
</evidence>
<name>A0A9N9RKW1_9DIPT</name>
<evidence type="ECO:0000259" key="3">
    <source>
        <dbReference type="Pfam" id="PF10148"/>
    </source>
</evidence>
<feature type="compositionally biased region" description="Polar residues" evidence="2">
    <location>
        <begin position="198"/>
        <end position="220"/>
    </location>
</feature>
<feature type="compositionally biased region" description="Low complexity" evidence="2">
    <location>
        <begin position="422"/>
        <end position="435"/>
    </location>
</feature>
<dbReference type="GO" id="GO:0005886">
    <property type="term" value="C:plasma membrane"/>
    <property type="evidence" value="ECO:0007669"/>
    <property type="project" value="TreeGrafter"/>
</dbReference>
<keyword evidence="5" id="KW-1185">Reference proteome</keyword>
<dbReference type="AlphaFoldDB" id="A0A9N9RKW1"/>
<feature type="region of interest" description="Disordered" evidence="2">
    <location>
        <begin position="421"/>
        <end position="445"/>
    </location>
</feature>
<evidence type="ECO:0000256" key="1">
    <source>
        <dbReference type="ARBA" id="ARBA00023054"/>
    </source>
</evidence>
<dbReference type="OrthoDB" id="6260144at2759"/>
<gene>
    <name evidence="4" type="ORF">CHIRRI_LOCUS1526</name>
</gene>
<reference evidence="4" key="2">
    <citation type="submission" date="2022-10" db="EMBL/GenBank/DDBJ databases">
        <authorList>
            <consortium name="ENA_rothamsted_submissions"/>
            <consortium name="culmorum"/>
            <person name="King R."/>
        </authorList>
    </citation>
    <scope>NUCLEOTIDE SEQUENCE</scope>
</reference>
<evidence type="ECO:0000313" key="4">
    <source>
        <dbReference type="EMBL" id="CAG9798544.1"/>
    </source>
</evidence>
<dbReference type="Pfam" id="PF10148">
    <property type="entry name" value="SCHIP-1_C"/>
    <property type="match status" value="1"/>
</dbReference>
<protein>
    <recommendedName>
        <fullName evidence="3">Schwannomin interacting protein 1 C-terminal domain-containing protein</fullName>
    </recommendedName>
</protein>
<evidence type="ECO:0000313" key="5">
    <source>
        <dbReference type="Proteomes" id="UP001153620"/>
    </source>
</evidence>
<dbReference type="PANTHER" id="PTHR13103:SF2">
    <property type="entry name" value="IQCJ-SCHIP1 READTHROUGH TRANSCRIPT PROTEIN-RELATED"/>
    <property type="match status" value="1"/>
</dbReference>
<dbReference type="InterPro" id="IPR015649">
    <property type="entry name" value="SCHIP_1_C"/>
</dbReference>
<dbReference type="GO" id="GO:0035332">
    <property type="term" value="P:positive regulation of hippo signaling"/>
    <property type="evidence" value="ECO:0007669"/>
    <property type="project" value="TreeGrafter"/>
</dbReference>
<dbReference type="EMBL" id="OU895877">
    <property type="protein sequence ID" value="CAG9798544.1"/>
    <property type="molecule type" value="Genomic_DNA"/>
</dbReference>
<dbReference type="PANTHER" id="PTHR13103">
    <property type="entry name" value="SCHWANNOMIN INTERACTING PROTEIN 1"/>
    <property type="match status" value="1"/>
</dbReference>
<keyword evidence="1" id="KW-0175">Coiled coil</keyword>
<feature type="domain" description="Schwannomin interacting protein 1 C-terminal" evidence="3">
    <location>
        <begin position="122"/>
        <end position="375"/>
    </location>
</feature>
<proteinExistence type="predicted"/>
<reference evidence="4" key="1">
    <citation type="submission" date="2022-01" db="EMBL/GenBank/DDBJ databases">
        <authorList>
            <person name="King R."/>
        </authorList>
    </citation>
    <scope>NUCLEOTIDE SEQUENCE</scope>
</reference>
<organism evidence="4 5">
    <name type="scientific">Chironomus riparius</name>
    <dbReference type="NCBI Taxonomy" id="315576"/>
    <lineage>
        <taxon>Eukaryota</taxon>
        <taxon>Metazoa</taxon>
        <taxon>Ecdysozoa</taxon>
        <taxon>Arthropoda</taxon>
        <taxon>Hexapoda</taxon>
        <taxon>Insecta</taxon>
        <taxon>Pterygota</taxon>
        <taxon>Neoptera</taxon>
        <taxon>Endopterygota</taxon>
        <taxon>Diptera</taxon>
        <taxon>Nematocera</taxon>
        <taxon>Chironomoidea</taxon>
        <taxon>Chironomidae</taxon>
        <taxon>Chironominae</taxon>
        <taxon>Chironomus</taxon>
    </lineage>
</organism>
<sequence length="468" mass="53797">MLKGEERKSVKMIGSFVNNIRSRLTSRVSDVESMNISIHSTDGSKSTSLLDKILNASYSLVSQHQDDAYCSNNVFMLPRAYTESCRSPISLKPSEKSLDELDNIVDKFVRCISLENDYDSNRKNDREAIRRRLAMGEEDDYLAAAHRPIRKPNLQSRLQNGMNLQICFMNEAASDSESSDSETCPKLSQGMNKRKTIQRSSSLMSHRSTALNNNPYSSRPLSIATSVLDRNEKAVRPITLTLSDANDNNFFTHQARLQIEARMALAQAKDMAHMQMEFERQKQPMCPITELVHKTLEKVGMKVPHTKRRLSRQMLTNMNIAQLQIIINEFHSFIETLNEILVKYLMDRDDFSMRQDSMLIDIEDITRYLAEKEESQLMNNGTQKQQQQSQLRQHLDPKKAFPNRTSSVRQQQHPTNITYLQNNNNNNNNNNINNNNKKKSLVVNGNGHSSVITSISREKFEQRNRLHL</sequence>
<dbReference type="Proteomes" id="UP001153620">
    <property type="component" value="Chromosome 1"/>
</dbReference>